<dbReference type="GO" id="GO:0046872">
    <property type="term" value="F:metal ion binding"/>
    <property type="evidence" value="ECO:0007669"/>
    <property type="project" value="UniProtKB-KW"/>
</dbReference>
<dbReference type="GO" id="GO:1990204">
    <property type="term" value="C:oxidoreductase complex"/>
    <property type="evidence" value="ECO:0007669"/>
    <property type="project" value="UniProtKB-ARBA"/>
</dbReference>
<dbReference type="SMART" id="SM00926">
    <property type="entry name" value="Molybdop_Fe4S4"/>
    <property type="match status" value="1"/>
</dbReference>
<dbReference type="FunFam" id="3.40.228.10:FF:000002">
    <property type="entry name" value="Formate dehydrogenase subunit alpha"/>
    <property type="match status" value="1"/>
</dbReference>
<dbReference type="InterPro" id="IPR000283">
    <property type="entry name" value="NADH_UbQ_OxRdtase_75kDa_su_CS"/>
</dbReference>
<dbReference type="InterPro" id="IPR041925">
    <property type="entry name" value="CT_Formate-Dh_H"/>
</dbReference>
<dbReference type="Pfam" id="PF04879">
    <property type="entry name" value="Molybdop_Fe4S4"/>
    <property type="match status" value="1"/>
</dbReference>
<evidence type="ECO:0000256" key="9">
    <source>
        <dbReference type="ARBA" id="ARBA00023004"/>
    </source>
</evidence>
<dbReference type="Gene3D" id="2.20.25.90">
    <property type="entry name" value="ADC-like domains"/>
    <property type="match status" value="1"/>
</dbReference>
<dbReference type="GO" id="GO:0042773">
    <property type="term" value="P:ATP synthesis coupled electron transport"/>
    <property type="evidence" value="ECO:0007669"/>
    <property type="project" value="InterPro"/>
</dbReference>
<keyword evidence="4" id="KW-0004">4Fe-4S</keyword>
<dbReference type="PROSITE" id="PS00551">
    <property type="entry name" value="MOLYBDOPTERIN_PROK_1"/>
    <property type="match status" value="1"/>
</dbReference>
<keyword evidence="7" id="KW-0677">Repeat</keyword>
<dbReference type="GO" id="GO:0043546">
    <property type="term" value="F:molybdopterin cofactor binding"/>
    <property type="evidence" value="ECO:0007669"/>
    <property type="project" value="InterPro"/>
</dbReference>
<dbReference type="PANTHER" id="PTHR43105:SF14">
    <property type="entry name" value="FORMATE DEHYDROGENASE H"/>
    <property type="match status" value="1"/>
</dbReference>
<protein>
    <submittedName>
        <fullName evidence="15">Formate dehydrogenase subunit alpha</fullName>
    </submittedName>
</protein>
<dbReference type="SUPFAM" id="SSF54292">
    <property type="entry name" value="2Fe-2S ferredoxin-like"/>
    <property type="match status" value="1"/>
</dbReference>
<evidence type="ECO:0000313" key="15">
    <source>
        <dbReference type="EMBL" id="KAB7651394.1"/>
    </source>
</evidence>
<evidence type="ECO:0000256" key="2">
    <source>
        <dbReference type="ARBA" id="ARBA00005404"/>
    </source>
</evidence>
<dbReference type="PROSITE" id="PS00932">
    <property type="entry name" value="MOLYBDOPTERIN_PROK_3"/>
    <property type="match status" value="1"/>
</dbReference>
<dbReference type="PROSITE" id="PS51379">
    <property type="entry name" value="4FE4S_FER_2"/>
    <property type="match status" value="2"/>
</dbReference>
<dbReference type="CDD" id="cd02790">
    <property type="entry name" value="MopB_CT_Formate-Dh_H"/>
    <property type="match status" value="1"/>
</dbReference>
<organism evidence="15 16">
    <name type="scientific">Sutterella seckii</name>
    <dbReference type="NCBI Taxonomy" id="1944635"/>
    <lineage>
        <taxon>Bacteria</taxon>
        <taxon>Pseudomonadati</taxon>
        <taxon>Pseudomonadota</taxon>
        <taxon>Betaproteobacteria</taxon>
        <taxon>Burkholderiales</taxon>
        <taxon>Sutterellaceae</taxon>
        <taxon>Sutterella</taxon>
    </lineage>
</organism>
<dbReference type="InterPro" id="IPR019574">
    <property type="entry name" value="NADH_UbQ_OxRdtase_Gsu_4Fe4S-bd"/>
</dbReference>
<dbReference type="InterPro" id="IPR001041">
    <property type="entry name" value="2Fe-2S_ferredoxin-type"/>
</dbReference>
<dbReference type="SUPFAM" id="SSF50692">
    <property type="entry name" value="ADC-like"/>
    <property type="match status" value="1"/>
</dbReference>
<dbReference type="CDD" id="cd00207">
    <property type="entry name" value="fer2"/>
    <property type="match status" value="1"/>
</dbReference>
<dbReference type="NCBIfam" id="TIGR01591">
    <property type="entry name" value="Fdh-alpha"/>
    <property type="match status" value="1"/>
</dbReference>
<dbReference type="Gene3D" id="3.40.50.740">
    <property type="match status" value="1"/>
</dbReference>
<evidence type="ECO:0000256" key="1">
    <source>
        <dbReference type="ARBA" id="ARBA00001966"/>
    </source>
</evidence>
<evidence type="ECO:0000256" key="7">
    <source>
        <dbReference type="ARBA" id="ARBA00022737"/>
    </source>
</evidence>
<evidence type="ECO:0000256" key="8">
    <source>
        <dbReference type="ARBA" id="ARBA00023002"/>
    </source>
</evidence>
<comment type="cofactor">
    <cofactor evidence="1">
        <name>[4Fe-4S] cluster</name>
        <dbReference type="ChEBI" id="CHEBI:49883"/>
    </cofactor>
</comment>
<dbReference type="InterPro" id="IPR006656">
    <property type="entry name" value="Mopterin_OxRdtase"/>
</dbReference>
<dbReference type="CDD" id="cd02753">
    <property type="entry name" value="MopB_Formate-Dh-H"/>
    <property type="match status" value="1"/>
</dbReference>
<keyword evidence="16" id="KW-1185">Reference proteome</keyword>
<evidence type="ECO:0000259" key="14">
    <source>
        <dbReference type="PROSITE" id="PS51669"/>
    </source>
</evidence>
<feature type="domain" description="2Fe-2S ferredoxin-type" evidence="12">
    <location>
        <begin position="1"/>
        <end position="78"/>
    </location>
</feature>
<accession>A0AAI9SBV3</accession>
<evidence type="ECO:0000259" key="13">
    <source>
        <dbReference type="PROSITE" id="PS51379"/>
    </source>
</evidence>
<evidence type="ECO:0000256" key="5">
    <source>
        <dbReference type="ARBA" id="ARBA00022714"/>
    </source>
</evidence>
<comment type="similarity">
    <text evidence="3">In the C-terminal section; belongs to the prokaryotic molybdopterin-containing oxidoreductase family.</text>
</comment>
<feature type="domain" description="4Fe-4S Mo/W bis-MGD-type" evidence="14">
    <location>
        <begin position="221"/>
        <end position="276"/>
    </location>
</feature>
<dbReference type="GO" id="GO:0015942">
    <property type="term" value="P:formate metabolic process"/>
    <property type="evidence" value="ECO:0007669"/>
    <property type="project" value="InterPro"/>
</dbReference>
<comment type="similarity">
    <text evidence="2">Belongs to the complex I 75 kDa subunit family.</text>
</comment>
<dbReference type="Gene3D" id="2.40.40.20">
    <property type="match status" value="1"/>
</dbReference>
<evidence type="ECO:0000256" key="3">
    <source>
        <dbReference type="ARBA" id="ARBA00007023"/>
    </source>
</evidence>
<keyword evidence="10" id="KW-0411">Iron-sulfur</keyword>
<dbReference type="InterPro" id="IPR006963">
    <property type="entry name" value="Mopterin_OxRdtase_4Fe-4S_dom"/>
</dbReference>
<dbReference type="Gene3D" id="3.40.228.10">
    <property type="entry name" value="Dimethylsulfoxide Reductase, domain 2"/>
    <property type="match status" value="1"/>
</dbReference>
<name>A0AAI9SBV3_9BURK</name>
<reference evidence="15 16" key="1">
    <citation type="submission" date="2019-10" db="EMBL/GenBank/DDBJ databases">
        <title>Genome diversity of Sutterella seckii.</title>
        <authorList>
            <person name="Chaplin A.V."/>
            <person name="Sokolova S.R."/>
            <person name="Mosin K.A."/>
            <person name="Ivanova E.L."/>
            <person name="Kochetkova T.O."/>
            <person name="Goltsov A.Y."/>
            <person name="Trofimov D.Y."/>
            <person name="Efimov B.A."/>
        </authorList>
    </citation>
    <scope>NUCLEOTIDE SEQUENCE [LARGE SCALE GENOMIC DNA]</scope>
    <source>
        <strain evidence="15 16">ASD3426</strain>
    </source>
</reference>
<dbReference type="GO" id="GO:0003954">
    <property type="term" value="F:NADH dehydrogenase activity"/>
    <property type="evidence" value="ECO:0007669"/>
    <property type="project" value="TreeGrafter"/>
</dbReference>
<dbReference type="Pfam" id="PF13510">
    <property type="entry name" value="Fer2_4"/>
    <property type="match status" value="1"/>
</dbReference>
<dbReference type="RefSeq" id="WP_139687334.1">
    <property type="nucleotide sequence ID" value="NZ_WEHW01000015.1"/>
</dbReference>
<dbReference type="FunFam" id="3.30.70.20:FF:000035">
    <property type="entry name" value="Iron hydrogenase 1"/>
    <property type="match status" value="1"/>
</dbReference>
<dbReference type="Gene3D" id="3.10.20.740">
    <property type="match status" value="1"/>
</dbReference>
<dbReference type="InterPro" id="IPR041924">
    <property type="entry name" value="Formate_Dh-H_N"/>
</dbReference>
<dbReference type="PROSITE" id="PS51085">
    <property type="entry name" value="2FE2S_FER_2"/>
    <property type="match status" value="1"/>
</dbReference>
<dbReference type="InterPro" id="IPR050123">
    <property type="entry name" value="Prok_molybdopt-oxidoreductase"/>
</dbReference>
<dbReference type="InterPro" id="IPR036010">
    <property type="entry name" value="2Fe-2S_ferredoxin-like_sf"/>
</dbReference>
<evidence type="ECO:0000313" key="16">
    <source>
        <dbReference type="Proteomes" id="UP000469462"/>
    </source>
</evidence>
<dbReference type="SMART" id="SM00929">
    <property type="entry name" value="NADH-G_4Fe-4S_3"/>
    <property type="match status" value="1"/>
</dbReference>
<feature type="domain" description="4Fe-4S ferredoxin-type" evidence="13">
    <location>
        <begin position="141"/>
        <end position="172"/>
    </location>
</feature>
<dbReference type="PROSITE" id="PS00641">
    <property type="entry name" value="COMPLEX1_75K_1"/>
    <property type="match status" value="1"/>
</dbReference>
<dbReference type="InterPro" id="IPR006657">
    <property type="entry name" value="MoPterin_dinucl-bd_dom"/>
</dbReference>
<keyword evidence="8" id="KW-0560">Oxidoreductase</keyword>
<dbReference type="InterPro" id="IPR009010">
    <property type="entry name" value="Asp_de-COase-like_dom_sf"/>
</dbReference>
<dbReference type="PIRSF" id="PIRSF036643">
    <property type="entry name" value="FDH_alpha"/>
    <property type="match status" value="1"/>
</dbReference>
<feature type="domain" description="4Fe-4S ferredoxin-type" evidence="13">
    <location>
        <begin position="184"/>
        <end position="213"/>
    </location>
</feature>
<dbReference type="GO" id="GO:0008137">
    <property type="term" value="F:NADH dehydrogenase (ubiquinone) activity"/>
    <property type="evidence" value="ECO:0007669"/>
    <property type="project" value="InterPro"/>
</dbReference>
<evidence type="ECO:0000256" key="11">
    <source>
        <dbReference type="ARBA" id="ARBA00034078"/>
    </source>
</evidence>
<comment type="cofactor">
    <cofactor evidence="11">
        <name>[2Fe-2S] cluster</name>
        <dbReference type="ChEBI" id="CHEBI:190135"/>
    </cofactor>
</comment>
<dbReference type="InterPro" id="IPR006655">
    <property type="entry name" value="Mopterin_OxRdtase_prok_CS"/>
</dbReference>
<dbReference type="Pfam" id="PF00037">
    <property type="entry name" value="Fer4"/>
    <property type="match status" value="1"/>
</dbReference>
<dbReference type="EMBL" id="WEHW01000015">
    <property type="protein sequence ID" value="KAB7651394.1"/>
    <property type="molecule type" value="Genomic_DNA"/>
</dbReference>
<dbReference type="SUPFAM" id="SSF54862">
    <property type="entry name" value="4Fe-4S ferredoxins"/>
    <property type="match status" value="1"/>
</dbReference>
<keyword evidence="6" id="KW-0479">Metal-binding</keyword>
<evidence type="ECO:0000256" key="10">
    <source>
        <dbReference type="ARBA" id="ARBA00023014"/>
    </source>
</evidence>
<dbReference type="GO" id="GO:0016020">
    <property type="term" value="C:membrane"/>
    <property type="evidence" value="ECO:0007669"/>
    <property type="project" value="InterPro"/>
</dbReference>
<dbReference type="PROSITE" id="PS00198">
    <property type="entry name" value="4FE4S_FER_1"/>
    <property type="match status" value="1"/>
</dbReference>
<keyword evidence="5" id="KW-0001">2Fe-2S</keyword>
<gene>
    <name evidence="15" type="ORF">GBM96_05755</name>
</gene>
<sequence>MFDITMDGRTIAVEEGATLLDAARSAGIHIPTLCYLKNVSNIGSCRLCVVEVEGVSGLVSSCNTLAHPGMVVKTRSEAIDRARRTALQLIIAEHGLNSTQYCFSCTKNGSCELQDRCRELGVETSPFKITPASGEILDSNPFLTFNPSLCIRCQRCVGACNNAAGNHTLVSGKAGLRTTILAPFGRDWKSTNCESCGSCAAACPTGAITMKRRRAYRSWEIKKVRTTCPHCATGCQYDLIVKDGRIVDTEAADGPTNHGLLCVKGRSASFDFVQSDRRLKTPLIRSSVTGELEPASWDEALDLVARKFTELRDKFGGESLAAFACARSANEDIYMLQKMARTVFKTNNVDNCARVCHGPSVAGLQRTLGSGAMTNPISDICENAEVVVLVGSNPEEAHPVIGMQLRAAIRRGLKLIVVDPRDIGLAQSAQIHLKLRPGTNVAFANGIVRQLIHDGLIDQEFIRTRTEGFEDLKAMVEAYTPERVAEICRIDSRDLIAAARMYGEAKRAAIVYCLGVTEHSSGTEGVMALSNMAMVTGKYGRPGCGINPLRGQNNVQGACDMGASPGDMTGYQKIAQPGIVEKFEKAWGTELPRFKGLYATDCFPKMIEGAVKGLFIFGEDPVRTDPDTHHVIKALKNLDFLVVDDLFLTETAKYADVVLPGRSYAEKEGTFSNTERRVQRIRRAVTIEGTRADTDIFIDIMNRMGYPQPRLTPAEIMDEIASVTPSFAGISHARLDSPEVKGEGLQWPCTGKDHPGTPILHVGKFTRGLGRYSTAAYRESSELPDADYPLMLTTGRVLYHYNACAMTDKTEGINEISGHSFIEINTKDAANLGIENGDRVVVSSRRGRIESVAHVSGKTNAGETWMPFHFQDGNCNWLTKAALDNICSTPEYKVCAVKVEKAGAASAAALSA</sequence>
<dbReference type="PANTHER" id="PTHR43105">
    <property type="entry name" value="RESPIRATORY NITRATE REDUCTASE"/>
    <property type="match status" value="1"/>
</dbReference>
<proteinExistence type="inferred from homology"/>
<keyword evidence="9" id="KW-0408">Iron</keyword>
<dbReference type="GO" id="GO:0008863">
    <property type="term" value="F:formate dehydrogenase (NAD+) activity"/>
    <property type="evidence" value="ECO:0007669"/>
    <property type="project" value="InterPro"/>
</dbReference>
<dbReference type="SUPFAM" id="SSF53706">
    <property type="entry name" value="Formate dehydrogenase/DMSO reductase, domains 1-3"/>
    <property type="match status" value="1"/>
</dbReference>
<dbReference type="InterPro" id="IPR006478">
    <property type="entry name" value="Formate_DH_asu"/>
</dbReference>
<dbReference type="Proteomes" id="UP000469462">
    <property type="component" value="Unassembled WGS sequence"/>
</dbReference>
<comment type="caution">
    <text evidence="15">The sequence shown here is derived from an EMBL/GenBank/DDBJ whole genome shotgun (WGS) entry which is preliminary data.</text>
</comment>
<dbReference type="GO" id="GO:0051539">
    <property type="term" value="F:4 iron, 4 sulfur cluster binding"/>
    <property type="evidence" value="ECO:0007669"/>
    <property type="project" value="UniProtKB-KW"/>
</dbReference>
<dbReference type="Pfam" id="PF01568">
    <property type="entry name" value="Molydop_binding"/>
    <property type="match status" value="1"/>
</dbReference>
<evidence type="ECO:0000256" key="4">
    <source>
        <dbReference type="ARBA" id="ARBA00022485"/>
    </source>
</evidence>
<dbReference type="InterPro" id="IPR027467">
    <property type="entry name" value="MopterinOxRdtase_cofactor_BS"/>
</dbReference>
<dbReference type="PROSITE" id="PS51669">
    <property type="entry name" value="4FE4S_MOW_BIS_MGD"/>
    <property type="match status" value="1"/>
</dbReference>
<evidence type="ECO:0000256" key="6">
    <source>
        <dbReference type="ARBA" id="ARBA00022723"/>
    </source>
</evidence>
<dbReference type="Pfam" id="PF10588">
    <property type="entry name" value="NADH-G_4Fe-4S_3"/>
    <property type="match status" value="1"/>
</dbReference>
<evidence type="ECO:0000259" key="12">
    <source>
        <dbReference type="PROSITE" id="PS51085"/>
    </source>
</evidence>
<dbReference type="Gene3D" id="3.30.70.20">
    <property type="match status" value="1"/>
</dbReference>
<dbReference type="InterPro" id="IPR017896">
    <property type="entry name" value="4Fe4S_Fe-S-bd"/>
</dbReference>
<dbReference type="AlphaFoldDB" id="A0AAI9SBV3"/>
<dbReference type="Pfam" id="PF00384">
    <property type="entry name" value="Molybdopterin"/>
    <property type="match status" value="1"/>
</dbReference>
<dbReference type="InterPro" id="IPR017900">
    <property type="entry name" value="4Fe4S_Fe_S_CS"/>
</dbReference>
<dbReference type="GO" id="GO:0051537">
    <property type="term" value="F:2 iron, 2 sulfur cluster binding"/>
    <property type="evidence" value="ECO:0007669"/>
    <property type="project" value="UniProtKB-KW"/>
</dbReference>